<dbReference type="EMBL" id="JBANAX010000345">
    <property type="protein sequence ID" value="KAL1213296.1"/>
    <property type="molecule type" value="Genomic_DNA"/>
</dbReference>
<dbReference type="InterPro" id="IPR000528">
    <property type="entry name" value="Plant_nsLTP"/>
</dbReference>
<gene>
    <name evidence="5" type="ORF">V5N11_028199</name>
</gene>
<reference evidence="5 6" key="1">
    <citation type="submission" date="2024-04" db="EMBL/GenBank/DDBJ databases">
        <title>Genome assembly C_amara_ONT_v2.</title>
        <authorList>
            <person name="Yant L."/>
            <person name="Moore C."/>
            <person name="Slenker M."/>
        </authorList>
    </citation>
    <scope>NUCLEOTIDE SEQUENCE [LARGE SCALE GENOMIC DNA]</scope>
    <source>
        <tissue evidence="5">Leaf</tissue>
    </source>
</reference>
<dbReference type="PRINTS" id="PR00382">
    <property type="entry name" value="LIPIDTRNSFER"/>
</dbReference>
<evidence type="ECO:0000256" key="2">
    <source>
        <dbReference type="RuleBase" id="RU000628"/>
    </source>
</evidence>
<keyword evidence="2" id="KW-0446">Lipid-binding</keyword>
<evidence type="ECO:0000256" key="3">
    <source>
        <dbReference type="SAM" id="SignalP"/>
    </source>
</evidence>
<evidence type="ECO:0000259" key="4">
    <source>
        <dbReference type="SMART" id="SM00499"/>
    </source>
</evidence>
<keyword evidence="6" id="KW-1185">Reference proteome</keyword>
<feature type="signal peptide" evidence="3">
    <location>
        <begin position="1"/>
        <end position="22"/>
    </location>
</feature>
<dbReference type="SMART" id="SM00499">
    <property type="entry name" value="AAI"/>
    <property type="match status" value="1"/>
</dbReference>
<evidence type="ECO:0000256" key="1">
    <source>
        <dbReference type="ARBA" id="ARBA00009748"/>
    </source>
</evidence>
<dbReference type="GO" id="GO:0008289">
    <property type="term" value="F:lipid binding"/>
    <property type="evidence" value="ECO:0007669"/>
    <property type="project" value="UniProtKB-KW"/>
</dbReference>
<dbReference type="Gene3D" id="1.10.110.10">
    <property type="entry name" value="Plant lipid-transfer and hydrophobic proteins"/>
    <property type="match status" value="1"/>
</dbReference>
<dbReference type="InterPro" id="IPR036312">
    <property type="entry name" value="Bifun_inhib/LTP/seed_sf"/>
</dbReference>
<comment type="caution">
    <text evidence="5">The sequence shown here is derived from an EMBL/GenBank/DDBJ whole genome shotgun (WGS) entry which is preliminary data.</text>
</comment>
<proteinExistence type="inferred from homology"/>
<feature type="chain" id="PRO_5044787505" description="Non-specific lipid-transfer protein" evidence="3">
    <location>
        <begin position="23"/>
        <end position="114"/>
    </location>
</feature>
<feature type="domain" description="Bifunctional inhibitor/plant lipid transfer protein/seed storage helical" evidence="4">
    <location>
        <begin position="26"/>
        <end position="112"/>
    </location>
</feature>
<dbReference type="Pfam" id="PF00234">
    <property type="entry name" value="Tryp_alpha_amyl"/>
    <property type="match status" value="1"/>
</dbReference>
<keyword evidence="3" id="KW-0732">Signal</keyword>
<dbReference type="Proteomes" id="UP001558713">
    <property type="component" value="Unassembled WGS sequence"/>
</dbReference>
<accession>A0ABD1B2V1</accession>
<evidence type="ECO:0000313" key="6">
    <source>
        <dbReference type="Proteomes" id="UP001558713"/>
    </source>
</evidence>
<keyword evidence="2" id="KW-0813">Transport</keyword>
<name>A0ABD1B2V1_CARAN</name>
<protein>
    <recommendedName>
        <fullName evidence="2">Non-specific lipid-transfer protein</fullName>
    </recommendedName>
</protein>
<sequence>MMRVMVAICLIIASIVARGSEAAVSCNSVVANLYPCAVYVVQGGAIPSSCCMGIRRLNEQAKSASDRQGICRCVKSALGGVSYSSKNLKNAATLPAKCRVNLTFKIDPSINCNR</sequence>
<dbReference type="SUPFAM" id="SSF47699">
    <property type="entry name" value="Bifunctional inhibitor/lipid-transfer protein/seed storage 2S albumin"/>
    <property type="match status" value="1"/>
</dbReference>
<evidence type="ECO:0000313" key="5">
    <source>
        <dbReference type="EMBL" id="KAL1213296.1"/>
    </source>
</evidence>
<comment type="function">
    <text evidence="2">Plant non-specific lipid-transfer proteins transfer phospholipids as well as galactolipids across membranes. May play a role in wax or cutin deposition in the cell walls of expanding epidermal cells and certain secretory tissues.</text>
</comment>
<organism evidence="5 6">
    <name type="scientific">Cardamine amara subsp. amara</name>
    <dbReference type="NCBI Taxonomy" id="228776"/>
    <lineage>
        <taxon>Eukaryota</taxon>
        <taxon>Viridiplantae</taxon>
        <taxon>Streptophyta</taxon>
        <taxon>Embryophyta</taxon>
        <taxon>Tracheophyta</taxon>
        <taxon>Spermatophyta</taxon>
        <taxon>Magnoliopsida</taxon>
        <taxon>eudicotyledons</taxon>
        <taxon>Gunneridae</taxon>
        <taxon>Pentapetalae</taxon>
        <taxon>rosids</taxon>
        <taxon>malvids</taxon>
        <taxon>Brassicales</taxon>
        <taxon>Brassicaceae</taxon>
        <taxon>Cardamineae</taxon>
        <taxon>Cardamine</taxon>
    </lineage>
</organism>
<dbReference type="InterPro" id="IPR016140">
    <property type="entry name" value="Bifunc_inhib/LTP/seed_store"/>
</dbReference>
<dbReference type="AlphaFoldDB" id="A0ABD1B2V1"/>
<dbReference type="CDD" id="cd01960">
    <property type="entry name" value="nsLTP1"/>
    <property type="match status" value="1"/>
</dbReference>
<dbReference type="PANTHER" id="PTHR33076">
    <property type="entry name" value="NON-SPECIFIC LIPID-TRANSFER PROTEIN 2-RELATED"/>
    <property type="match status" value="1"/>
</dbReference>
<comment type="similarity">
    <text evidence="1 2">Belongs to the plant LTP family.</text>
</comment>